<dbReference type="CDD" id="cd02440">
    <property type="entry name" value="AdoMet_MTases"/>
    <property type="match status" value="1"/>
</dbReference>
<dbReference type="AlphaFoldDB" id="A0A316TN23"/>
<dbReference type="Proteomes" id="UP000245533">
    <property type="component" value="Unassembled WGS sequence"/>
</dbReference>
<keyword evidence="3" id="KW-1185">Reference proteome</keyword>
<dbReference type="InterPro" id="IPR029063">
    <property type="entry name" value="SAM-dependent_MTases_sf"/>
</dbReference>
<keyword evidence="2" id="KW-0489">Methyltransferase</keyword>
<organism evidence="2 3">
    <name type="scientific">Rhodohalobacter mucosus</name>
    <dbReference type="NCBI Taxonomy" id="2079485"/>
    <lineage>
        <taxon>Bacteria</taxon>
        <taxon>Pseudomonadati</taxon>
        <taxon>Balneolota</taxon>
        <taxon>Balneolia</taxon>
        <taxon>Balneolales</taxon>
        <taxon>Balneolaceae</taxon>
        <taxon>Rhodohalobacter</taxon>
    </lineage>
</organism>
<dbReference type="GO" id="GO:0008168">
    <property type="term" value="F:methyltransferase activity"/>
    <property type="evidence" value="ECO:0007669"/>
    <property type="project" value="UniProtKB-KW"/>
</dbReference>
<dbReference type="InterPro" id="IPR041698">
    <property type="entry name" value="Methyltransf_25"/>
</dbReference>
<dbReference type="SUPFAM" id="SSF53335">
    <property type="entry name" value="S-adenosyl-L-methionine-dependent methyltransferases"/>
    <property type="match status" value="1"/>
</dbReference>
<dbReference type="Pfam" id="PF13649">
    <property type="entry name" value="Methyltransf_25"/>
    <property type="match status" value="1"/>
</dbReference>
<evidence type="ECO:0000259" key="1">
    <source>
        <dbReference type="Pfam" id="PF13649"/>
    </source>
</evidence>
<dbReference type="RefSeq" id="WP_109647455.1">
    <property type="nucleotide sequence ID" value="NZ_QGGB01000008.1"/>
</dbReference>
<evidence type="ECO:0000313" key="2">
    <source>
        <dbReference type="EMBL" id="PWN06013.1"/>
    </source>
</evidence>
<protein>
    <submittedName>
        <fullName evidence="2">SAM-dependent methyltransferase</fullName>
    </submittedName>
</protein>
<comment type="caution">
    <text evidence="2">The sequence shown here is derived from an EMBL/GenBank/DDBJ whole genome shotgun (WGS) entry which is preliminary data.</text>
</comment>
<accession>A0A316TN23</accession>
<dbReference type="Gene3D" id="3.40.50.150">
    <property type="entry name" value="Vaccinia Virus protein VP39"/>
    <property type="match status" value="1"/>
</dbReference>
<proteinExistence type="predicted"/>
<dbReference type="EMBL" id="QGGB01000008">
    <property type="protein sequence ID" value="PWN06013.1"/>
    <property type="molecule type" value="Genomic_DNA"/>
</dbReference>
<sequence>MKTDKMKREKKPWPTKDAMVQIYEKNLWGGKNADFYSGTGSHQTDLVEPYICAVSSFLGSFDDSLVVCDLGCGDFNVGRRLVKHAKKYIAADIVPGLIERNKRKFRADNLEFRCMDIAAEEWPSGDCVILRQVLQHLSNAEIQRIVNKLAVFRYVILTEHLPEGDFIPNKDIISGQGTRLKINSGVNLQVPPFDFRAKREKRLTAIPSREDKGELVTILFET</sequence>
<dbReference type="OrthoDB" id="20930at2"/>
<keyword evidence="2" id="KW-0808">Transferase</keyword>
<dbReference type="GO" id="GO:0032259">
    <property type="term" value="P:methylation"/>
    <property type="evidence" value="ECO:0007669"/>
    <property type="project" value="UniProtKB-KW"/>
</dbReference>
<name>A0A316TN23_9BACT</name>
<feature type="domain" description="Methyltransferase" evidence="1">
    <location>
        <begin position="67"/>
        <end position="149"/>
    </location>
</feature>
<reference evidence="2 3" key="1">
    <citation type="submission" date="2018-05" db="EMBL/GenBank/DDBJ databases">
        <title>Rhodohalobacter halophilus gen. nov., sp. nov., a moderately halophilic member of the family Balneolaceae.</title>
        <authorList>
            <person name="Liu Z.-W."/>
        </authorList>
    </citation>
    <scope>NUCLEOTIDE SEQUENCE [LARGE SCALE GENOMIC DNA]</scope>
    <source>
        <strain evidence="2 3">8A47</strain>
    </source>
</reference>
<evidence type="ECO:0000313" key="3">
    <source>
        <dbReference type="Proteomes" id="UP000245533"/>
    </source>
</evidence>
<gene>
    <name evidence="2" type="ORF">DDZ15_12605</name>
</gene>